<evidence type="ECO:0000313" key="2">
    <source>
        <dbReference type="Proteomes" id="UP001159363"/>
    </source>
</evidence>
<protein>
    <submittedName>
        <fullName evidence="1">Uncharacterized protein</fullName>
    </submittedName>
</protein>
<gene>
    <name evidence="1" type="ORF">PR048_017993</name>
</gene>
<accession>A0ABQ9HBE4</accession>
<organism evidence="1 2">
    <name type="scientific">Dryococelus australis</name>
    <dbReference type="NCBI Taxonomy" id="614101"/>
    <lineage>
        <taxon>Eukaryota</taxon>
        <taxon>Metazoa</taxon>
        <taxon>Ecdysozoa</taxon>
        <taxon>Arthropoda</taxon>
        <taxon>Hexapoda</taxon>
        <taxon>Insecta</taxon>
        <taxon>Pterygota</taxon>
        <taxon>Neoptera</taxon>
        <taxon>Polyneoptera</taxon>
        <taxon>Phasmatodea</taxon>
        <taxon>Verophasmatodea</taxon>
        <taxon>Anareolatae</taxon>
        <taxon>Phasmatidae</taxon>
        <taxon>Eurycanthinae</taxon>
        <taxon>Dryococelus</taxon>
    </lineage>
</organism>
<evidence type="ECO:0000313" key="1">
    <source>
        <dbReference type="EMBL" id="KAJ8881511.1"/>
    </source>
</evidence>
<name>A0ABQ9HBE4_9NEOP</name>
<keyword evidence="2" id="KW-1185">Reference proteome</keyword>
<dbReference type="Proteomes" id="UP001159363">
    <property type="component" value="Chromosome 5"/>
</dbReference>
<reference evidence="1 2" key="1">
    <citation type="submission" date="2023-02" db="EMBL/GenBank/DDBJ databases">
        <title>LHISI_Scaffold_Assembly.</title>
        <authorList>
            <person name="Stuart O.P."/>
            <person name="Cleave R."/>
            <person name="Magrath M.J.L."/>
            <person name="Mikheyev A.S."/>
        </authorList>
    </citation>
    <scope>NUCLEOTIDE SEQUENCE [LARGE SCALE GENOMIC DNA]</scope>
    <source>
        <strain evidence="1">Daus_M_001</strain>
        <tissue evidence="1">Leg muscle</tissue>
    </source>
</reference>
<dbReference type="EMBL" id="JARBHB010000006">
    <property type="protein sequence ID" value="KAJ8881511.1"/>
    <property type="molecule type" value="Genomic_DNA"/>
</dbReference>
<comment type="caution">
    <text evidence="1">The sequence shown here is derived from an EMBL/GenBank/DDBJ whole genome shotgun (WGS) entry which is preliminary data.</text>
</comment>
<sequence length="122" mass="13951">MLYWAVENPSWLRQVDHQRQWRINVWCEMVGNKVIGLYFVNGNRNGREHATFKQFFLDGAALEFQGRGKWEYPEKTRRQAASSSTIPTCENPGAIPPGIEPGSPWWEANALATAPPLPLIFH</sequence>
<proteinExistence type="predicted"/>